<feature type="region of interest" description="Disordered" evidence="1">
    <location>
        <begin position="183"/>
        <end position="211"/>
    </location>
</feature>
<gene>
    <name evidence="2" type="ORF">HLH36_17160</name>
</gene>
<evidence type="ECO:0000313" key="3">
    <source>
        <dbReference type="Proteomes" id="UP000559860"/>
    </source>
</evidence>
<dbReference type="AlphaFoldDB" id="A0A7W4NXS5"/>
<evidence type="ECO:0000256" key="1">
    <source>
        <dbReference type="SAM" id="MobiDB-lite"/>
    </source>
</evidence>
<name>A0A7W4NXS5_9PROT</name>
<proteinExistence type="predicted"/>
<reference evidence="2 3" key="1">
    <citation type="submission" date="2020-04" db="EMBL/GenBank/DDBJ databases">
        <title>Description of novel Gluconacetobacter.</title>
        <authorList>
            <person name="Sombolestani A."/>
        </authorList>
    </citation>
    <scope>NUCLEOTIDE SEQUENCE [LARGE SCALE GENOMIC DNA]</scope>
    <source>
        <strain evidence="2 3">LMG 27801</strain>
    </source>
</reference>
<evidence type="ECO:0000313" key="2">
    <source>
        <dbReference type="EMBL" id="MBB2170052.1"/>
    </source>
</evidence>
<feature type="region of interest" description="Disordered" evidence="1">
    <location>
        <begin position="1"/>
        <end position="32"/>
    </location>
</feature>
<comment type="caution">
    <text evidence="2">The sequence shown here is derived from an EMBL/GenBank/DDBJ whole genome shotgun (WGS) entry which is preliminary data.</text>
</comment>
<dbReference type="Proteomes" id="UP000559860">
    <property type="component" value="Unassembled WGS sequence"/>
</dbReference>
<keyword evidence="3" id="KW-1185">Reference proteome</keyword>
<dbReference type="RefSeq" id="WP_182987513.1">
    <property type="nucleotide sequence ID" value="NZ_JABEQD010000016.1"/>
</dbReference>
<protein>
    <submittedName>
        <fullName evidence="2">Uncharacterized protein</fullName>
    </submittedName>
</protein>
<dbReference type="EMBL" id="JABEQD010000016">
    <property type="protein sequence ID" value="MBB2170052.1"/>
    <property type="molecule type" value="Genomic_DNA"/>
</dbReference>
<sequence>MFVSATTTYTGNDRSSVADSATNGKVSSTATGQVDQTDTSAVLVTLSQTGLDFLKGASPNSGAALSAQQEAVTRLDQMIQSGRQFAKEAAEERVNMLNAQMRLLMEMKALLSPKALALEVAQLTTQLAAAVAQYVQSGGTNARGAAVGNMVLAAPQDGPQAPSGAGEATTADGTDLDVQRAATGAMQDADGSDPMPRQAVTAGQSGASADGNPEFQQAVTALSSQMKALLRESREHLKKQDVMSDSNLQTAQNALDTVDQLLPTVS</sequence>
<accession>A0A7W4NXS5</accession>
<organism evidence="2 3">
    <name type="scientific">Gluconacetobacter aggeris</name>
    <dbReference type="NCBI Taxonomy" id="1286186"/>
    <lineage>
        <taxon>Bacteria</taxon>
        <taxon>Pseudomonadati</taxon>
        <taxon>Pseudomonadota</taxon>
        <taxon>Alphaproteobacteria</taxon>
        <taxon>Acetobacterales</taxon>
        <taxon>Acetobacteraceae</taxon>
        <taxon>Gluconacetobacter</taxon>
    </lineage>
</organism>